<sequence length="59" mass="6657">MSDRRFRSRARWPRRLVYALAAVLAGLVVGELAAMLIFAGSTDRRLDEEAVRNVGSRPR</sequence>
<name>A0A9X2YDZ1_9MYCO</name>
<reference evidence="1" key="2">
    <citation type="journal article" date="2022" name="BMC Genomics">
        <title>Comparative genome analysis of mycobacteria focusing on tRNA and non-coding RNA.</title>
        <authorList>
            <person name="Behra P.R.K."/>
            <person name="Pettersson B.M.F."/>
            <person name="Ramesh M."/>
            <person name="Das S."/>
            <person name="Dasgupta S."/>
            <person name="Kirsebom L.A."/>
        </authorList>
    </citation>
    <scope>NUCLEOTIDE SEQUENCE</scope>
    <source>
        <strain evidence="1">DSM 45406</strain>
    </source>
</reference>
<dbReference type="AlphaFoldDB" id="A0A9X2YDZ1"/>
<organism evidence="1 2">
    <name type="scientific">Mycolicibacterium rufum</name>
    <dbReference type="NCBI Taxonomy" id="318424"/>
    <lineage>
        <taxon>Bacteria</taxon>
        <taxon>Bacillati</taxon>
        <taxon>Actinomycetota</taxon>
        <taxon>Actinomycetes</taxon>
        <taxon>Mycobacteriales</taxon>
        <taxon>Mycobacteriaceae</taxon>
        <taxon>Mycolicibacterium</taxon>
    </lineage>
</organism>
<dbReference type="EMBL" id="JACKRN010000569">
    <property type="protein sequence ID" value="MCV7071719.1"/>
    <property type="molecule type" value="Genomic_DNA"/>
</dbReference>
<evidence type="ECO:0000313" key="1">
    <source>
        <dbReference type="EMBL" id="MCV7071719.1"/>
    </source>
</evidence>
<protein>
    <submittedName>
        <fullName evidence="1">Uncharacterized protein</fullName>
    </submittedName>
</protein>
<reference evidence="1" key="1">
    <citation type="submission" date="2020-07" db="EMBL/GenBank/DDBJ databases">
        <authorList>
            <person name="Pettersson B.M.F."/>
            <person name="Behra P.R.K."/>
            <person name="Ramesh M."/>
            <person name="Das S."/>
            <person name="Dasgupta S."/>
            <person name="Kirsebom L.A."/>
        </authorList>
    </citation>
    <scope>NUCLEOTIDE SEQUENCE</scope>
    <source>
        <strain evidence="1">DSM 45406</strain>
    </source>
</reference>
<gene>
    <name evidence="1" type="ORF">H7H73_16265</name>
</gene>
<comment type="caution">
    <text evidence="1">The sequence shown here is derived from an EMBL/GenBank/DDBJ whole genome shotgun (WGS) entry which is preliminary data.</text>
</comment>
<evidence type="ECO:0000313" key="2">
    <source>
        <dbReference type="Proteomes" id="UP001140272"/>
    </source>
</evidence>
<proteinExistence type="predicted"/>
<accession>A0A9X2YDZ1</accession>
<dbReference type="Proteomes" id="UP001140272">
    <property type="component" value="Unassembled WGS sequence"/>
</dbReference>